<protein>
    <submittedName>
        <fullName evidence="1">Class I SAM-dependent methyltransferase</fullName>
    </submittedName>
</protein>
<dbReference type="RefSeq" id="WP_182943479.1">
    <property type="nucleotide sequence ID" value="NZ_JABEQH010000011.1"/>
</dbReference>
<dbReference type="GO" id="GO:0032259">
    <property type="term" value="P:methylation"/>
    <property type="evidence" value="ECO:0007669"/>
    <property type="project" value="UniProtKB-KW"/>
</dbReference>
<comment type="caution">
    <text evidence="1">The sequence shown here is derived from an EMBL/GenBank/DDBJ whole genome shotgun (WGS) entry which is preliminary data.</text>
</comment>
<dbReference type="GO" id="GO:0008168">
    <property type="term" value="F:methyltransferase activity"/>
    <property type="evidence" value="ECO:0007669"/>
    <property type="project" value="UniProtKB-KW"/>
</dbReference>
<reference evidence="1 2" key="1">
    <citation type="submission" date="2020-04" db="EMBL/GenBank/DDBJ databases">
        <title>Description of novel Gluconacetobacter.</title>
        <authorList>
            <person name="Sombolestani A."/>
        </authorList>
    </citation>
    <scope>NUCLEOTIDE SEQUENCE [LARGE SCALE GENOMIC DNA]</scope>
    <source>
        <strain evidence="1 2">LMG 21312</strain>
    </source>
</reference>
<evidence type="ECO:0000313" key="1">
    <source>
        <dbReference type="EMBL" id="MBB2176117.1"/>
    </source>
</evidence>
<dbReference type="EMBL" id="JABEQH010000011">
    <property type="protein sequence ID" value="MBB2176117.1"/>
    <property type="molecule type" value="Genomic_DNA"/>
</dbReference>
<dbReference type="InterPro" id="IPR029063">
    <property type="entry name" value="SAM-dependent_MTases_sf"/>
</dbReference>
<proteinExistence type="predicted"/>
<accession>A0A7W4J803</accession>
<gene>
    <name evidence="1" type="ORF">HLH21_09260</name>
</gene>
<dbReference type="Gene3D" id="3.40.50.150">
    <property type="entry name" value="Vaccinia Virus protein VP39"/>
    <property type="match status" value="1"/>
</dbReference>
<dbReference type="CDD" id="cd02440">
    <property type="entry name" value="AdoMet_MTases"/>
    <property type="match status" value="1"/>
</dbReference>
<dbReference type="Proteomes" id="UP000561066">
    <property type="component" value="Unassembled WGS sequence"/>
</dbReference>
<dbReference type="SUPFAM" id="SSF53335">
    <property type="entry name" value="S-adenosyl-L-methionine-dependent methyltransferases"/>
    <property type="match status" value="1"/>
</dbReference>
<keyword evidence="1" id="KW-0808">Transferase</keyword>
<name>A0A7W4J803_9PROT</name>
<sequence length="244" mass="27786">MNFCTICATANKFQEFRGRSAEQCTRCGSLERQRAIFLFLTMKNCLKNIGTDDFDKRILHFAPEPMLFNAFSNNGKNRNYRCFDYSPGSYGFTGNFIGRHDLADMEGTKKLPPADIIIHNHVLEHIPADFAETIQALNSLLVPGGIQAFTIPIRPGKFDEDLSPSLSDDERRQRFYQEDHVRIFGTDDAVPMMQSIMKTDKVVFRLNEHISPELAAAYGLTTTYKADRIDSVCSNTVFYYIKPL</sequence>
<evidence type="ECO:0000313" key="2">
    <source>
        <dbReference type="Proteomes" id="UP000561066"/>
    </source>
</evidence>
<dbReference type="AlphaFoldDB" id="A0A7W4J803"/>
<organism evidence="1 2">
    <name type="scientific">Gluconacetobacter johannae</name>
    <dbReference type="NCBI Taxonomy" id="112140"/>
    <lineage>
        <taxon>Bacteria</taxon>
        <taxon>Pseudomonadati</taxon>
        <taxon>Pseudomonadota</taxon>
        <taxon>Alphaproteobacteria</taxon>
        <taxon>Acetobacterales</taxon>
        <taxon>Acetobacteraceae</taxon>
        <taxon>Gluconacetobacter</taxon>
    </lineage>
</organism>
<keyword evidence="2" id="KW-1185">Reference proteome</keyword>
<keyword evidence="1" id="KW-0489">Methyltransferase</keyword>